<accession>A0A556MPV3</accession>
<name>A0A556MPV3_9FLAO</name>
<gene>
    <name evidence="2" type="ORF">FO442_12730</name>
</gene>
<feature type="signal peptide" evidence="1">
    <location>
        <begin position="1"/>
        <end position="19"/>
    </location>
</feature>
<evidence type="ECO:0000313" key="2">
    <source>
        <dbReference type="EMBL" id="TSJ41950.1"/>
    </source>
</evidence>
<dbReference type="SUPFAM" id="SSF160574">
    <property type="entry name" value="BT0923-like"/>
    <property type="match status" value="1"/>
</dbReference>
<comment type="caution">
    <text evidence="2">The sequence shown here is derived from an EMBL/GenBank/DDBJ whole genome shotgun (WGS) entry which is preliminary data.</text>
</comment>
<reference evidence="2 3" key="1">
    <citation type="submission" date="2019-07" db="EMBL/GenBank/DDBJ databases">
        <authorList>
            <person name="Huq M.A."/>
        </authorList>
    </citation>
    <scope>NUCLEOTIDE SEQUENCE [LARGE SCALE GENOMIC DNA]</scope>
    <source>
        <strain evidence="2 3">MAH-3</strain>
    </source>
</reference>
<dbReference type="OrthoDB" id="1099258at2"/>
<sequence>MKKFIIAAIALTTTVFANAQAETTVAKAQTEVADANNPDRVKIKLEELPAAIRKALTEDAFQGWTAKSAYVVKAEKPYYEVELTNTKAELNVVKFNEDGTVIKK</sequence>
<proteinExistence type="predicted"/>
<feature type="chain" id="PRO_5022027869" description="PepSY domain-containing protein" evidence="1">
    <location>
        <begin position="20"/>
        <end position="104"/>
    </location>
</feature>
<dbReference type="AlphaFoldDB" id="A0A556MPV3"/>
<dbReference type="Gene3D" id="3.10.450.360">
    <property type="match status" value="1"/>
</dbReference>
<evidence type="ECO:0008006" key="4">
    <source>
        <dbReference type="Google" id="ProtNLM"/>
    </source>
</evidence>
<protein>
    <recommendedName>
        <fullName evidence="4">PepSY domain-containing protein</fullName>
    </recommendedName>
</protein>
<keyword evidence="1" id="KW-0732">Signal</keyword>
<organism evidence="2 3">
    <name type="scientific">Fluviicola chungangensis</name>
    <dbReference type="NCBI Taxonomy" id="2597671"/>
    <lineage>
        <taxon>Bacteria</taxon>
        <taxon>Pseudomonadati</taxon>
        <taxon>Bacteroidota</taxon>
        <taxon>Flavobacteriia</taxon>
        <taxon>Flavobacteriales</taxon>
        <taxon>Crocinitomicaceae</taxon>
        <taxon>Fluviicola</taxon>
    </lineage>
</organism>
<dbReference type="EMBL" id="VLPL01000006">
    <property type="protein sequence ID" value="TSJ41950.1"/>
    <property type="molecule type" value="Genomic_DNA"/>
</dbReference>
<keyword evidence="3" id="KW-1185">Reference proteome</keyword>
<evidence type="ECO:0000256" key="1">
    <source>
        <dbReference type="SAM" id="SignalP"/>
    </source>
</evidence>
<evidence type="ECO:0000313" key="3">
    <source>
        <dbReference type="Proteomes" id="UP000316008"/>
    </source>
</evidence>
<dbReference type="RefSeq" id="WP_144333583.1">
    <property type="nucleotide sequence ID" value="NZ_VLPL01000006.1"/>
</dbReference>
<dbReference type="Proteomes" id="UP000316008">
    <property type="component" value="Unassembled WGS sequence"/>
</dbReference>